<dbReference type="Pfam" id="PF17781">
    <property type="entry name" value="RPN1_RPN2_N"/>
    <property type="match status" value="1"/>
</dbReference>
<dbReference type="Gene3D" id="1.25.10.10">
    <property type="entry name" value="Leucine-rich Repeat Variant"/>
    <property type="match status" value="1"/>
</dbReference>
<dbReference type="Pfam" id="PF18051">
    <property type="entry name" value="RPN1_C"/>
    <property type="match status" value="1"/>
</dbReference>
<evidence type="ECO:0000256" key="6">
    <source>
        <dbReference type="ARBA" id="ARBA00022942"/>
    </source>
</evidence>
<dbReference type="EMBL" id="JABFTP020000185">
    <property type="protein sequence ID" value="KAL3288093.1"/>
    <property type="molecule type" value="Genomic_DNA"/>
</dbReference>
<feature type="compositionally biased region" description="Basic and acidic residues" evidence="9">
    <location>
        <begin position="11"/>
        <end position="27"/>
    </location>
</feature>
<dbReference type="AlphaFoldDB" id="A0ABD2PAU0"/>
<dbReference type="InterPro" id="IPR016643">
    <property type="entry name" value="26S_Psome_Rpn1"/>
</dbReference>
<evidence type="ECO:0000256" key="4">
    <source>
        <dbReference type="ARBA" id="ARBA00014928"/>
    </source>
</evidence>
<accession>A0ABD2PAU0</accession>
<dbReference type="PIRSF" id="PIRSF015965">
    <property type="entry name" value="26S_Psome_Rpn1"/>
    <property type="match status" value="1"/>
</dbReference>
<evidence type="ECO:0000256" key="9">
    <source>
        <dbReference type="SAM" id="MobiDB-lite"/>
    </source>
</evidence>
<dbReference type="InterPro" id="IPR011989">
    <property type="entry name" value="ARM-like"/>
</dbReference>
<evidence type="ECO:0000256" key="8">
    <source>
        <dbReference type="PIRNR" id="PIRNR015965"/>
    </source>
</evidence>
<comment type="caution">
    <text evidence="12">The sequence shown here is derived from an EMBL/GenBank/DDBJ whole genome shotgun (WGS) entry which is preliminary data.</text>
</comment>
<evidence type="ECO:0000256" key="1">
    <source>
        <dbReference type="ARBA" id="ARBA00002362"/>
    </source>
</evidence>
<comment type="similarity">
    <text evidence="3 8">Belongs to the proteasome subunit S2 family.</text>
</comment>
<feature type="region of interest" description="Disordered" evidence="9">
    <location>
        <begin position="602"/>
        <end position="625"/>
    </location>
</feature>
<dbReference type="InterPro" id="IPR040892">
    <property type="entry name" value="RPN1_N"/>
</dbReference>
<dbReference type="GO" id="GO:0008540">
    <property type="term" value="C:proteasome regulatory particle, base subcomplex"/>
    <property type="evidence" value="ECO:0007669"/>
    <property type="project" value="UniProtKB-UniRule"/>
</dbReference>
<dbReference type="InterPro" id="IPR002015">
    <property type="entry name" value="Proteasome/cyclosome_rpt"/>
</dbReference>
<dbReference type="Proteomes" id="UP001516400">
    <property type="component" value="Unassembled WGS sequence"/>
</dbReference>
<proteinExistence type="inferred from homology"/>
<dbReference type="SUPFAM" id="SSF48371">
    <property type="entry name" value="ARM repeat"/>
    <property type="match status" value="1"/>
</dbReference>
<comment type="function">
    <text evidence="2">Binds to the intracellular domain of tumor necrosis factor type 1 receptor. The binding domain of TRAP1 and TRAP2 resides outside the death domain of TNFR1.</text>
</comment>
<evidence type="ECO:0000256" key="2">
    <source>
        <dbReference type="ARBA" id="ARBA00004031"/>
    </source>
</evidence>
<feature type="region of interest" description="Disordered" evidence="9">
    <location>
        <begin position="1"/>
        <end position="27"/>
    </location>
</feature>
<keyword evidence="6 8" id="KW-0647">Proteasome</keyword>
<protein>
    <recommendedName>
        <fullName evidence="4 8">26S proteasome non-ATPase regulatory subunit 2</fullName>
    </recommendedName>
</protein>
<dbReference type="GO" id="GO:0030234">
    <property type="term" value="F:enzyme regulator activity"/>
    <property type="evidence" value="ECO:0007669"/>
    <property type="project" value="UniProtKB-UniRule"/>
</dbReference>
<dbReference type="InterPro" id="IPR016024">
    <property type="entry name" value="ARM-type_fold"/>
</dbReference>
<reference evidence="12 13" key="1">
    <citation type="journal article" date="2021" name="BMC Biol.">
        <title>Horizontally acquired antibacterial genes associated with adaptive radiation of ladybird beetles.</title>
        <authorList>
            <person name="Li H.S."/>
            <person name="Tang X.F."/>
            <person name="Huang Y.H."/>
            <person name="Xu Z.Y."/>
            <person name="Chen M.L."/>
            <person name="Du X.Y."/>
            <person name="Qiu B.Y."/>
            <person name="Chen P.T."/>
            <person name="Zhang W."/>
            <person name="Slipinski A."/>
            <person name="Escalona H.E."/>
            <person name="Waterhouse R.M."/>
            <person name="Zwick A."/>
            <person name="Pang H."/>
        </authorList>
    </citation>
    <scope>NUCLEOTIDE SEQUENCE [LARGE SCALE GENOMIC DNA]</scope>
    <source>
        <strain evidence="12">SYSU2018</strain>
    </source>
</reference>
<evidence type="ECO:0000259" key="11">
    <source>
        <dbReference type="Pfam" id="PF18051"/>
    </source>
</evidence>
<evidence type="ECO:0000256" key="5">
    <source>
        <dbReference type="ARBA" id="ARBA00022737"/>
    </source>
</evidence>
<keyword evidence="13" id="KW-1185">Reference proteome</keyword>
<evidence type="ECO:0000313" key="13">
    <source>
        <dbReference type="Proteomes" id="UP001516400"/>
    </source>
</evidence>
<feature type="domain" description="RPN1 N-terminal" evidence="10">
    <location>
        <begin position="34"/>
        <end position="333"/>
    </location>
</feature>
<gene>
    <name evidence="12" type="ORF">HHI36_002544</name>
</gene>
<evidence type="ECO:0000256" key="3">
    <source>
        <dbReference type="ARBA" id="ARBA00005460"/>
    </source>
</evidence>
<name>A0ABD2PAU0_9CUCU</name>
<evidence type="ECO:0000259" key="10">
    <source>
        <dbReference type="Pfam" id="PF17781"/>
    </source>
</evidence>
<organism evidence="12 13">
    <name type="scientific">Cryptolaemus montrouzieri</name>
    <dbReference type="NCBI Taxonomy" id="559131"/>
    <lineage>
        <taxon>Eukaryota</taxon>
        <taxon>Metazoa</taxon>
        <taxon>Ecdysozoa</taxon>
        <taxon>Arthropoda</taxon>
        <taxon>Hexapoda</taxon>
        <taxon>Insecta</taxon>
        <taxon>Pterygota</taxon>
        <taxon>Neoptera</taxon>
        <taxon>Endopterygota</taxon>
        <taxon>Coleoptera</taxon>
        <taxon>Polyphaga</taxon>
        <taxon>Cucujiformia</taxon>
        <taxon>Coccinelloidea</taxon>
        <taxon>Coccinellidae</taxon>
        <taxon>Scymninae</taxon>
        <taxon>Scymnini</taxon>
        <taxon>Cryptolaemus</taxon>
    </lineage>
</organism>
<dbReference type="InterPro" id="IPR041433">
    <property type="entry name" value="RPN1_C"/>
</dbReference>
<comment type="function">
    <text evidence="1 8">Component of the 26S proteasome, a multiprotein complex involved in the ATP-dependent degradation of ubiquitinated proteins. This complex plays a key role in the maintenance of protein homeostasis by removing misfolded or damaged proteins, which could impair cellular functions, and by removing proteins whose functions are no longer required. Therefore, the proteasome participates in numerous cellular processes, including cell cycle progression, apoptosis, or DNA damage repair.</text>
</comment>
<feature type="domain" description="26S proteasome non-ATPase regulatory subunit RPN1 C-terminal" evidence="11">
    <location>
        <begin position="833"/>
        <end position="886"/>
    </location>
</feature>
<dbReference type="PANTHER" id="PTHR10943">
    <property type="entry name" value="26S PROTEASOME NON-ATPASE REGULATORY SUBUNIT"/>
    <property type="match status" value="1"/>
</dbReference>
<evidence type="ECO:0000256" key="7">
    <source>
        <dbReference type="ARBA" id="ARBA00046857"/>
    </source>
</evidence>
<sequence>MPESAVATPKTDPKNTEDDKNELSDEDKQLQEELNMCVERLEENDEKLYLPALQALGTQIRLSTTSMTSVPKPLKFMKPHYGTMKKVYNKIKDTEVKKVCADVISVLAMTMGEGRECLKYRLLAHLENIGDWGHEYVRHLAGEIAAEWSEIEESEEQVVKGKLIQLVKQIVPYNMAHNAEAEACDLLMEIEKLELLDQYVDENIYPRVCLYLTSCVPYVADPENTTLLQTALALFRKFKQYPQALRLAMQLNDHSLIEEIFTSCPDTAIQKQLAFMLGRQQIYIEIPETTPEYEDLIEIMANCHLNNHFLNLARELDIMEAKTPEDVYKSHLENTRPQFGGNQVDSARQNLAASFVNGFVNAAFGQDKLLMEDGNKWLYKNKEHGMLSATASLGLVLLWDVDGGLTPIDKYLYSSEDHIKSGALLACGIVNCGVRNECDPALALLSDYVLHNTNIMRIGAIVGLGLAYVGSNREAVLSLLTPVFSDSKSNMEVIGMAALACGMIAVGSGNHQVTSAIMQTLMEKSESDLKDTYARFLPLGLGLCLLGKQEGADTILAALEVIPEPFKSMAMTMVDICAYAGTGNVLKVQHLLHICSEHYEPAEKEESSSKKDKDKTKDKEEKEKDLSSRQAIAVLGIALISMGEDIGSEMAYRTFGHLLRYCEPVIRRAVPLALGLISVSNPKLNILDTLSKFSHDSDAEVAHNAIFAMGLVGAGTNNARLAAMLRQLAQFHAKDPNNLFMVRIAQGLTHLGKGTLTLSPYHSDRQLMSPVAVAGLLATLIGFLDVKNIILGRSHYLLYTLAAAMQPRMLVTFDEDLNALPVPVRVGLAVDVVGQAGKPKTITGFQTHTTPVLLAFGERAELATEEYIALTPIMEGFVILRKNPDFNP</sequence>
<dbReference type="Pfam" id="PF01851">
    <property type="entry name" value="PC_rep"/>
    <property type="match status" value="3"/>
</dbReference>
<keyword evidence="5" id="KW-0677">Repeat</keyword>
<comment type="subunit">
    <text evidence="7">Component of the 19S proteasome regulatory particle complex. The 26S proteasome consists of a 20S core particle (CP) and two 19S regulatory subunits (RP). The regulatory particle is made of a lid composed of 9 subunits, a base containing 6 ATPases and few additional components including PSMD2. Interacts with RPGRIP1L. Interacts with CRY1 in a KDM8-dependent manner. Interacts (via C-terminus) with phosphatase UBLCP1 (via ubiquitin-like domain); the interaction recruits UBLCP1 to the 19S regulatory particle where it dephosphorylates 19S subunit PSMC2/RPT1 which impairs PSMC2 ATPase activity and disrupts 26S proteasome assembly.</text>
</comment>
<evidence type="ECO:0000313" key="12">
    <source>
        <dbReference type="EMBL" id="KAL3288093.1"/>
    </source>
</evidence>
<dbReference type="PANTHER" id="PTHR10943:SF1">
    <property type="entry name" value="26S PROTEASOME NON-ATPASE REGULATORY SUBUNIT 2"/>
    <property type="match status" value="1"/>
</dbReference>
<dbReference type="FunFam" id="1.25.10.10:FF:000026">
    <property type="entry name" value="26S proteasome non-ATPase regulatory subunit 2"/>
    <property type="match status" value="1"/>
</dbReference>